<keyword evidence="3" id="KW-0067">ATP-binding</keyword>
<keyword evidence="2" id="KW-0547">Nucleotide-binding</keyword>
<dbReference type="GO" id="GO:0006298">
    <property type="term" value="P:mismatch repair"/>
    <property type="evidence" value="ECO:0007669"/>
    <property type="project" value="InterPro"/>
</dbReference>
<keyword evidence="4" id="KW-0238">DNA-binding</keyword>
<dbReference type="InterPro" id="IPR027417">
    <property type="entry name" value="P-loop_NTPase"/>
</dbReference>
<evidence type="ECO:0000256" key="3">
    <source>
        <dbReference type="ARBA" id="ARBA00022840"/>
    </source>
</evidence>
<evidence type="ECO:0000256" key="5">
    <source>
        <dbReference type="ARBA" id="ARBA00023254"/>
    </source>
</evidence>
<feature type="domain" description="DNA mismatch repair proteins mutS family" evidence="7">
    <location>
        <begin position="697"/>
        <end position="713"/>
    </location>
</feature>
<dbReference type="PANTHER" id="PTHR11361:SF21">
    <property type="entry name" value="MUTS PROTEIN HOMOLOG 4"/>
    <property type="match status" value="1"/>
</dbReference>
<dbReference type="Gene3D" id="3.40.50.300">
    <property type="entry name" value="P-loop containing nucleotide triphosphate hydrolases"/>
    <property type="match status" value="1"/>
</dbReference>
<dbReference type="Proteomes" id="UP000037035">
    <property type="component" value="Unassembled WGS sequence"/>
</dbReference>
<sequence>MSTITSRPCTARPETVDHNPSEQLGYWIVAVTESRGVGREVGIVGFELEFGQVLADSQTYAKTIHWLRQRPPSYLLLVAPASPHALTILHTTLKHLFSAVSLTVLPRASFASEKGYSLLKDLCSPGPQSDATLAEVRQKYYTLGAASAVIDWIQKTLIQTGKYHWERHSLNVKWLSVEGCMLVDRNTALDLELINNAISSKTKRSLFGLLNHTYTPMANRLLRSNLLAPPTDIQVIEGRLDAVQELIELEDSFFNLRKSLKILSQIDLDKLISRINSTELASSRLSSRSESGSRTITTLTSSSKQRKSSTQDPSLAITKKLELLKSLRIILRSLNPIRSALSSCSSELLRLASNIFQESFLHELSSVIELHVNEDSFIGIQKGSLAKQNVHAYAIKAGPENQLLNVARETYKENLSDAMALCEALKAEYHLPKLNFNFETRAGFMLHIKKEDLRVGSGSTTNTHDGLPEIFTNIASDFRLGTSQKGEDHAFYLLGLEKEKSTYHKLLSRDMYLESWKGFLKNSRSESRRFSDYLKPLLCSTFLPTWRALESMVSNSKGQGYKFHSQTRRLMIISVRPEFSNTLAISDGRHPIKELFDSESEEFVPNDTYANDSCSFQLVTGPNMSGKSIFLRQIALMVVMAQIGCFCPAKYASFPIFDALLTCLSKNDDIEAGLSTFSSEMKTLSSILSSLAVCKNSLVILDELGRGTSPLEGVGIAHAFSEEIIKAKSFCFFATHFRVSNLRGYDCVFANQRGSKPPYCMIPLTERLSKCGLPSLGDHIEQAGEQLWLKISSQSTWKKDSFHRGAVKNAGYGIELASIAGLPHDVLRRAEEISLQMRSLDDQAEKRGKTHKVLRSRKVLLEVCTTLKNLANHTKLSSSELAKFLKDYQKDVINRLQPDEEMTSSES</sequence>
<dbReference type="Pfam" id="PF00488">
    <property type="entry name" value="MutS_V"/>
    <property type="match status" value="1"/>
</dbReference>
<evidence type="ECO:0000256" key="2">
    <source>
        <dbReference type="ARBA" id="ARBA00022741"/>
    </source>
</evidence>
<dbReference type="STRING" id="27349.A0A0L6UNH5"/>
<feature type="region of interest" description="Disordered" evidence="6">
    <location>
        <begin position="286"/>
        <end position="313"/>
    </location>
</feature>
<accession>A0A0L6UNH5</accession>
<evidence type="ECO:0000313" key="8">
    <source>
        <dbReference type="EMBL" id="KNZ50093.1"/>
    </source>
</evidence>
<dbReference type="InterPro" id="IPR045076">
    <property type="entry name" value="MutS"/>
</dbReference>
<dbReference type="PANTHER" id="PTHR11361">
    <property type="entry name" value="DNA MISMATCH REPAIR PROTEIN MUTS FAMILY MEMBER"/>
    <property type="match status" value="1"/>
</dbReference>
<dbReference type="InterPro" id="IPR017261">
    <property type="entry name" value="DNA_mismatch_repair_MutS/MSH"/>
</dbReference>
<dbReference type="SUPFAM" id="SSF48334">
    <property type="entry name" value="DNA repair protein MutS, domain III"/>
    <property type="match status" value="1"/>
</dbReference>
<dbReference type="GO" id="GO:0005524">
    <property type="term" value="F:ATP binding"/>
    <property type="evidence" value="ECO:0007669"/>
    <property type="project" value="UniProtKB-KW"/>
</dbReference>
<protein>
    <recommendedName>
        <fullName evidence="7">DNA mismatch repair proteins mutS family domain-containing protein</fullName>
    </recommendedName>
</protein>
<dbReference type="GO" id="GO:0140664">
    <property type="term" value="F:ATP-dependent DNA damage sensor activity"/>
    <property type="evidence" value="ECO:0007669"/>
    <property type="project" value="InterPro"/>
</dbReference>
<dbReference type="SMART" id="SM00533">
    <property type="entry name" value="MUTSd"/>
    <property type="match status" value="1"/>
</dbReference>
<dbReference type="SMART" id="SM00534">
    <property type="entry name" value="MUTSac"/>
    <property type="match status" value="1"/>
</dbReference>
<dbReference type="InterPro" id="IPR007696">
    <property type="entry name" value="DNA_mismatch_repair_MutS_core"/>
</dbReference>
<dbReference type="PROSITE" id="PS00486">
    <property type="entry name" value="DNA_MISMATCH_REPAIR_2"/>
    <property type="match status" value="1"/>
</dbReference>
<gene>
    <name evidence="8" type="ORF">VP01_45g4</name>
</gene>
<dbReference type="SUPFAM" id="SSF52540">
    <property type="entry name" value="P-loop containing nucleoside triphosphate hydrolases"/>
    <property type="match status" value="1"/>
</dbReference>
<keyword evidence="5" id="KW-0469">Meiosis</keyword>
<dbReference type="EMBL" id="LAVV01009724">
    <property type="protein sequence ID" value="KNZ50093.1"/>
    <property type="molecule type" value="Genomic_DNA"/>
</dbReference>
<dbReference type="VEuPathDB" id="FungiDB:VP01_45g4"/>
<evidence type="ECO:0000256" key="4">
    <source>
        <dbReference type="ARBA" id="ARBA00023125"/>
    </source>
</evidence>
<dbReference type="GO" id="GO:0030983">
    <property type="term" value="F:mismatched DNA binding"/>
    <property type="evidence" value="ECO:0007669"/>
    <property type="project" value="InterPro"/>
</dbReference>
<dbReference type="PIRSF" id="PIRSF037677">
    <property type="entry name" value="DNA_mis_repair_Msh6"/>
    <property type="match status" value="1"/>
</dbReference>
<dbReference type="Gene3D" id="1.10.1420.10">
    <property type="match status" value="1"/>
</dbReference>
<evidence type="ECO:0000313" key="9">
    <source>
        <dbReference type="Proteomes" id="UP000037035"/>
    </source>
</evidence>
<comment type="similarity">
    <text evidence="1">Belongs to the DNA mismatch repair MutS family.</text>
</comment>
<keyword evidence="9" id="KW-1185">Reference proteome</keyword>
<evidence type="ECO:0000259" key="7">
    <source>
        <dbReference type="PROSITE" id="PS00486"/>
    </source>
</evidence>
<feature type="compositionally biased region" description="Low complexity" evidence="6">
    <location>
        <begin position="286"/>
        <end position="311"/>
    </location>
</feature>
<dbReference type="InterPro" id="IPR000432">
    <property type="entry name" value="DNA_mismatch_repair_MutS_C"/>
</dbReference>
<organism evidence="8 9">
    <name type="scientific">Puccinia sorghi</name>
    <dbReference type="NCBI Taxonomy" id="27349"/>
    <lineage>
        <taxon>Eukaryota</taxon>
        <taxon>Fungi</taxon>
        <taxon>Dikarya</taxon>
        <taxon>Basidiomycota</taxon>
        <taxon>Pucciniomycotina</taxon>
        <taxon>Pucciniomycetes</taxon>
        <taxon>Pucciniales</taxon>
        <taxon>Pucciniaceae</taxon>
        <taxon>Puccinia</taxon>
    </lineage>
</organism>
<dbReference type="AlphaFoldDB" id="A0A0L6UNH5"/>
<proteinExistence type="inferred from homology"/>
<evidence type="ECO:0000256" key="1">
    <source>
        <dbReference type="ARBA" id="ARBA00006271"/>
    </source>
</evidence>
<dbReference type="OrthoDB" id="276261at2759"/>
<dbReference type="Pfam" id="PF05192">
    <property type="entry name" value="MutS_III"/>
    <property type="match status" value="1"/>
</dbReference>
<dbReference type="InterPro" id="IPR036187">
    <property type="entry name" value="DNA_mismatch_repair_MutS_sf"/>
</dbReference>
<reference evidence="8 9" key="1">
    <citation type="submission" date="2015-08" db="EMBL/GenBank/DDBJ databases">
        <title>Next Generation Sequencing and Analysis of the Genome of Puccinia sorghi L Schw, the Causal Agent of Maize Common Rust.</title>
        <authorList>
            <person name="Rochi L."/>
            <person name="Burguener G."/>
            <person name="Darino M."/>
            <person name="Turjanski A."/>
            <person name="Kreff E."/>
            <person name="Dieguez M.J."/>
            <person name="Sacco F."/>
        </authorList>
    </citation>
    <scope>NUCLEOTIDE SEQUENCE [LARGE SCALE GENOMIC DNA]</scope>
    <source>
        <strain evidence="8 9">RO10H11247</strain>
    </source>
</reference>
<dbReference type="GO" id="GO:0005634">
    <property type="term" value="C:nucleus"/>
    <property type="evidence" value="ECO:0007669"/>
    <property type="project" value="TreeGrafter"/>
</dbReference>
<name>A0A0L6UNH5_9BASI</name>
<evidence type="ECO:0000256" key="6">
    <source>
        <dbReference type="SAM" id="MobiDB-lite"/>
    </source>
</evidence>
<dbReference type="GO" id="GO:0007131">
    <property type="term" value="P:reciprocal meiotic recombination"/>
    <property type="evidence" value="ECO:0007669"/>
    <property type="project" value="TreeGrafter"/>
</dbReference>
<comment type="caution">
    <text evidence="8">The sequence shown here is derived from an EMBL/GenBank/DDBJ whole genome shotgun (WGS) entry which is preliminary data.</text>
</comment>